<proteinExistence type="predicted"/>
<dbReference type="AlphaFoldDB" id="A0A0L0C3V8"/>
<accession>A0A0L0C3V8</accession>
<sequence length="179" mass="20404">MYCCSCCDGHHVLAYQSEQTMMIAVAVTSVTQPLLQPDNEDDDDVVVIIAADDATADVDDDDDVLLWLLFPPPLWLQLHSVLSKSLVSVNGKVALQKQRKEKREKEKTLQQKNYVMIRGNRRIQGFSIVTLKKKSTLKVIGNYSLNNQALLYRKLFTKDLSFRTELFLKGKQQEKEAKT</sequence>
<organism evidence="1 2">
    <name type="scientific">Lucilia cuprina</name>
    <name type="common">Green bottle fly</name>
    <name type="synonym">Australian sheep blowfly</name>
    <dbReference type="NCBI Taxonomy" id="7375"/>
    <lineage>
        <taxon>Eukaryota</taxon>
        <taxon>Metazoa</taxon>
        <taxon>Ecdysozoa</taxon>
        <taxon>Arthropoda</taxon>
        <taxon>Hexapoda</taxon>
        <taxon>Insecta</taxon>
        <taxon>Pterygota</taxon>
        <taxon>Neoptera</taxon>
        <taxon>Endopterygota</taxon>
        <taxon>Diptera</taxon>
        <taxon>Brachycera</taxon>
        <taxon>Muscomorpha</taxon>
        <taxon>Oestroidea</taxon>
        <taxon>Calliphoridae</taxon>
        <taxon>Luciliinae</taxon>
        <taxon>Lucilia</taxon>
    </lineage>
</organism>
<gene>
    <name evidence="1" type="ORF">FF38_06709</name>
</gene>
<dbReference type="Proteomes" id="UP000037069">
    <property type="component" value="Unassembled WGS sequence"/>
</dbReference>
<keyword evidence="2" id="KW-1185">Reference proteome</keyword>
<protein>
    <submittedName>
        <fullName evidence="1">Uncharacterized protein</fullName>
    </submittedName>
</protein>
<dbReference type="EMBL" id="JRES01001007">
    <property type="protein sequence ID" value="KNC26179.1"/>
    <property type="molecule type" value="Genomic_DNA"/>
</dbReference>
<evidence type="ECO:0000313" key="1">
    <source>
        <dbReference type="EMBL" id="KNC26179.1"/>
    </source>
</evidence>
<comment type="caution">
    <text evidence="1">The sequence shown here is derived from an EMBL/GenBank/DDBJ whole genome shotgun (WGS) entry which is preliminary data.</text>
</comment>
<reference evidence="1 2" key="1">
    <citation type="journal article" date="2015" name="Nat. Commun.">
        <title>Lucilia cuprina genome unlocks parasitic fly biology to underpin future interventions.</title>
        <authorList>
            <person name="Anstead C.A."/>
            <person name="Korhonen P.K."/>
            <person name="Young N.D."/>
            <person name="Hall R.S."/>
            <person name="Jex A.R."/>
            <person name="Murali S.C."/>
            <person name="Hughes D.S."/>
            <person name="Lee S.F."/>
            <person name="Perry T."/>
            <person name="Stroehlein A.J."/>
            <person name="Ansell B.R."/>
            <person name="Breugelmans B."/>
            <person name="Hofmann A."/>
            <person name="Qu J."/>
            <person name="Dugan S."/>
            <person name="Lee S.L."/>
            <person name="Chao H."/>
            <person name="Dinh H."/>
            <person name="Han Y."/>
            <person name="Doddapaneni H.V."/>
            <person name="Worley K.C."/>
            <person name="Muzny D.M."/>
            <person name="Ioannidis P."/>
            <person name="Waterhouse R.M."/>
            <person name="Zdobnov E.M."/>
            <person name="James P.J."/>
            <person name="Bagnall N.H."/>
            <person name="Kotze A.C."/>
            <person name="Gibbs R.A."/>
            <person name="Richards S."/>
            <person name="Batterham P."/>
            <person name="Gasser R.B."/>
        </authorList>
    </citation>
    <scope>NUCLEOTIDE SEQUENCE [LARGE SCALE GENOMIC DNA]</scope>
    <source>
        <strain evidence="1 2">LS</strain>
        <tissue evidence="1">Full body</tissue>
    </source>
</reference>
<name>A0A0L0C3V8_LUCCU</name>
<evidence type="ECO:0000313" key="2">
    <source>
        <dbReference type="Proteomes" id="UP000037069"/>
    </source>
</evidence>